<evidence type="ECO:0000256" key="8">
    <source>
        <dbReference type="ARBA" id="ARBA00023170"/>
    </source>
</evidence>
<evidence type="ECO:0000256" key="4">
    <source>
        <dbReference type="ARBA" id="ARBA00022725"/>
    </source>
</evidence>
<dbReference type="Proteomes" id="UP000472273">
    <property type="component" value="Unplaced"/>
</dbReference>
<evidence type="ECO:0000256" key="9">
    <source>
        <dbReference type="ARBA" id="ARBA00023224"/>
    </source>
</evidence>
<dbReference type="PRINTS" id="PR00237">
    <property type="entry name" value="GPCRRHODOPSN"/>
</dbReference>
<evidence type="ECO:0000256" key="3">
    <source>
        <dbReference type="ARBA" id="ARBA00022692"/>
    </source>
</evidence>
<feature type="transmembrane region" description="Helical" evidence="11">
    <location>
        <begin position="155"/>
        <end position="173"/>
    </location>
</feature>
<feature type="domain" description="G-protein coupled receptors family 1 profile" evidence="12">
    <location>
        <begin position="55"/>
        <end position="305"/>
    </location>
</feature>
<keyword evidence="9 10" id="KW-0807">Transducer</keyword>
<dbReference type="Ensembl" id="ENSPTXT00000024116.1">
    <property type="protein sequence ID" value="ENSPTXP00000023389.1"/>
    <property type="gene ID" value="ENSPTXG00000016251.1"/>
</dbReference>
<protein>
    <recommendedName>
        <fullName evidence="11">Olfactory receptor</fullName>
    </recommendedName>
</protein>
<dbReference type="InterPro" id="IPR000725">
    <property type="entry name" value="Olfact_rcpt"/>
</dbReference>
<keyword evidence="5 11" id="KW-1133">Transmembrane helix</keyword>
<sequence length="326" mass="36713">GKIIFLCQLNLVGEMWTQNETSVNGFILLGFTSHPILQPLLFMIFFTMFLITVLGNSLIIFLIIRIDPSLSVPMYYFLSHLSFVDMCYSTNIVPKMLMNFLMKQNTISFTFCILQMFCTLLLGVTEVFLLSAMAYDRYTAVCHPLHYIMIMNKAICTYLVLGAWLIGLLSATINTVPIFKLHFCGLREINHFSCELPPLLKASCSDTFLSNVILLSFAAICGLGSFSPTLVSYIHIISTIMKIHSAEGRSKAFSTCSSHLIVVGLQYMTGMSQYMKPSNVSSITLDEIISVQYNILTPMLNPIIYSLKNKEVKRALKGMFKQKINT</sequence>
<evidence type="ECO:0000313" key="14">
    <source>
        <dbReference type="Proteomes" id="UP000472273"/>
    </source>
</evidence>
<evidence type="ECO:0000256" key="6">
    <source>
        <dbReference type="ARBA" id="ARBA00023040"/>
    </source>
</evidence>
<evidence type="ECO:0000256" key="2">
    <source>
        <dbReference type="ARBA" id="ARBA00022475"/>
    </source>
</evidence>
<dbReference type="PROSITE" id="PS50262">
    <property type="entry name" value="G_PROTEIN_RECEP_F1_2"/>
    <property type="match status" value="1"/>
</dbReference>
<dbReference type="PRINTS" id="PR00245">
    <property type="entry name" value="OLFACTORYR"/>
</dbReference>
<dbReference type="GeneTree" id="ENSGT01150000286988"/>
<dbReference type="Gene3D" id="1.20.1070.10">
    <property type="entry name" value="Rhodopsin 7-helix transmembrane proteins"/>
    <property type="match status" value="1"/>
</dbReference>
<comment type="subcellular location">
    <subcellularLocation>
        <location evidence="1 11">Cell membrane</location>
        <topology evidence="1 11">Multi-pass membrane protein</topology>
    </subcellularLocation>
</comment>
<evidence type="ECO:0000256" key="1">
    <source>
        <dbReference type="ARBA" id="ARBA00004651"/>
    </source>
</evidence>
<evidence type="ECO:0000313" key="13">
    <source>
        <dbReference type="Ensembl" id="ENSPTXP00000023389.1"/>
    </source>
</evidence>
<keyword evidence="8 10" id="KW-0675">Receptor</keyword>
<dbReference type="Pfam" id="PF13853">
    <property type="entry name" value="7tm_4"/>
    <property type="match status" value="1"/>
</dbReference>
<evidence type="ECO:0000256" key="7">
    <source>
        <dbReference type="ARBA" id="ARBA00023136"/>
    </source>
</evidence>
<dbReference type="GO" id="GO:0004984">
    <property type="term" value="F:olfactory receptor activity"/>
    <property type="evidence" value="ECO:0007669"/>
    <property type="project" value="InterPro"/>
</dbReference>
<evidence type="ECO:0000256" key="5">
    <source>
        <dbReference type="ARBA" id="ARBA00022989"/>
    </source>
</evidence>
<keyword evidence="4 11" id="KW-0552">Olfaction</keyword>
<name>A0A670ZKY0_PSETE</name>
<dbReference type="CDD" id="cd15229">
    <property type="entry name" value="7tmA_OR8S1-like"/>
    <property type="match status" value="1"/>
</dbReference>
<dbReference type="SUPFAM" id="SSF81321">
    <property type="entry name" value="Family A G protein-coupled receptor-like"/>
    <property type="match status" value="1"/>
</dbReference>
<comment type="similarity">
    <text evidence="10">Belongs to the G-protein coupled receptor 1 family.</text>
</comment>
<dbReference type="InterPro" id="IPR017452">
    <property type="entry name" value="GPCR_Rhodpsn_7TM"/>
</dbReference>
<feature type="transmembrane region" description="Helical" evidence="11">
    <location>
        <begin position="40"/>
        <end position="63"/>
    </location>
</feature>
<dbReference type="AlphaFoldDB" id="A0A670ZKY0"/>
<keyword evidence="7 11" id="KW-0472">Membrane</keyword>
<keyword evidence="11" id="KW-0716">Sensory transduction</keyword>
<dbReference type="InterPro" id="IPR050516">
    <property type="entry name" value="Olfactory_GPCR"/>
</dbReference>
<dbReference type="InterPro" id="IPR000276">
    <property type="entry name" value="GPCR_Rhodpsn"/>
</dbReference>
<dbReference type="PROSITE" id="PS00237">
    <property type="entry name" value="G_PROTEIN_RECEP_F1_1"/>
    <property type="match status" value="1"/>
</dbReference>
<evidence type="ECO:0000256" key="11">
    <source>
        <dbReference type="RuleBase" id="RU363047"/>
    </source>
</evidence>
<feature type="transmembrane region" description="Helical" evidence="11">
    <location>
        <begin position="113"/>
        <end position="135"/>
    </location>
</feature>
<dbReference type="PANTHER" id="PTHR26452">
    <property type="entry name" value="OLFACTORY RECEPTOR"/>
    <property type="match status" value="1"/>
</dbReference>
<dbReference type="FunFam" id="1.20.1070.10:FF:000015">
    <property type="entry name" value="Olfactory receptor"/>
    <property type="match status" value="1"/>
</dbReference>
<keyword evidence="14" id="KW-1185">Reference proteome</keyword>
<feature type="transmembrane region" description="Helical" evidence="11">
    <location>
        <begin position="75"/>
        <end position="93"/>
    </location>
</feature>
<reference evidence="13" key="2">
    <citation type="submission" date="2025-09" db="UniProtKB">
        <authorList>
            <consortium name="Ensembl"/>
        </authorList>
    </citation>
    <scope>IDENTIFICATION</scope>
</reference>
<proteinExistence type="inferred from homology"/>
<evidence type="ECO:0000259" key="12">
    <source>
        <dbReference type="PROSITE" id="PS50262"/>
    </source>
</evidence>
<keyword evidence="6 10" id="KW-0297">G-protein coupled receptor</keyword>
<keyword evidence="3 10" id="KW-0812">Transmembrane</keyword>
<accession>A0A670ZKY0</accession>
<organism evidence="13 14">
    <name type="scientific">Pseudonaja textilis</name>
    <name type="common">Eastern brown snake</name>
    <dbReference type="NCBI Taxonomy" id="8673"/>
    <lineage>
        <taxon>Eukaryota</taxon>
        <taxon>Metazoa</taxon>
        <taxon>Chordata</taxon>
        <taxon>Craniata</taxon>
        <taxon>Vertebrata</taxon>
        <taxon>Euteleostomi</taxon>
        <taxon>Lepidosauria</taxon>
        <taxon>Squamata</taxon>
        <taxon>Bifurcata</taxon>
        <taxon>Unidentata</taxon>
        <taxon>Episquamata</taxon>
        <taxon>Toxicofera</taxon>
        <taxon>Serpentes</taxon>
        <taxon>Colubroidea</taxon>
        <taxon>Elapidae</taxon>
        <taxon>Hydrophiinae</taxon>
        <taxon>Pseudonaja</taxon>
    </lineage>
</organism>
<dbReference type="GO" id="GO:0005886">
    <property type="term" value="C:plasma membrane"/>
    <property type="evidence" value="ECO:0007669"/>
    <property type="project" value="UniProtKB-SubCell"/>
</dbReference>
<dbReference type="OMA" id="DPLHYVD"/>
<evidence type="ECO:0000256" key="10">
    <source>
        <dbReference type="RuleBase" id="RU000688"/>
    </source>
</evidence>
<keyword evidence="2 11" id="KW-1003">Cell membrane</keyword>
<dbReference type="GO" id="GO:0004930">
    <property type="term" value="F:G protein-coupled receptor activity"/>
    <property type="evidence" value="ECO:0007669"/>
    <property type="project" value="UniProtKB-KW"/>
</dbReference>
<feature type="transmembrane region" description="Helical" evidence="11">
    <location>
        <begin position="208"/>
        <end position="231"/>
    </location>
</feature>
<reference evidence="13" key="1">
    <citation type="submission" date="2025-08" db="UniProtKB">
        <authorList>
            <consortium name="Ensembl"/>
        </authorList>
    </citation>
    <scope>IDENTIFICATION</scope>
</reference>